<evidence type="ECO:0000313" key="5">
    <source>
        <dbReference type="EMBL" id="KAG2570916.1"/>
    </source>
</evidence>
<name>A0A8T0QJH0_PANVG</name>
<keyword evidence="2" id="KW-0808">Transferase</keyword>
<dbReference type="Pfam" id="PF00891">
    <property type="entry name" value="Methyltransf_2"/>
    <property type="match status" value="1"/>
</dbReference>
<dbReference type="AlphaFoldDB" id="A0A8T0QJH0"/>
<dbReference type="GO" id="GO:0008171">
    <property type="term" value="F:O-methyltransferase activity"/>
    <property type="evidence" value="ECO:0007669"/>
    <property type="project" value="InterPro"/>
</dbReference>
<organism evidence="5 6">
    <name type="scientific">Panicum virgatum</name>
    <name type="common">Blackwell switchgrass</name>
    <dbReference type="NCBI Taxonomy" id="38727"/>
    <lineage>
        <taxon>Eukaryota</taxon>
        <taxon>Viridiplantae</taxon>
        <taxon>Streptophyta</taxon>
        <taxon>Embryophyta</taxon>
        <taxon>Tracheophyta</taxon>
        <taxon>Spermatophyta</taxon>
        <taxon>Magnoliopsida</taxon>
        <taxon>Liliopsida</taxon>
        <taxon>Poales</taxon>
        <taxon>Poaceae</taxon>
        <taxon>PACMAD clade</taxon>
        <taxon>Panicoideae</taxon>
        <taxon>Panicodae</taxon>
        <taxon>Paniceae</taxon>
        <taxon>Panicinae</taxon>
        <taxon>Panicum</taxon>
        <taxon>Panicum sect. Hiantes</taxon>
    </lineage>
</organism>
<accession>A0A8T0QJH0</accession>
<dbReference type="Gene3D" id="3.40.50.150">
    <property type="entry name" value="Vaccinia Virus protein VP39"/>
    <property type="match status" value="1"/>
</dbReference>
<dbReference type="InterPro" id="IPR001077">
    <property type="entry name" value="COMT_C"/>
</dbReference>
<dbReference type="Proteomes" id="UP000823388">
    <property type="component" value="Chromosome 7K"/>
</dbReference>
<dbReference type="PROSITE" id="PS51683">
    <property type="entry name" value="SAM_OMT_II"/>
    <property type="match status" value="1"/>
</dbReference>
<feature type="domain" description="O-methyltransferase C-terminal" evidence="4">
    <location>
        <begin position="3"/>
        <end position="179"/>
    </location>
</feature>
<dbReference type="InterPro" id="IPR016461">
    <property type="entry name" value="COMT-like"/>
</dbReference>
<evidence type="ECO:0000256" key="1">
    <source>
        <dbReference type="ARBA" id="ARBA00022603"/>
    </source>
</evidence>
<dbReference type="PANTHER" id="PTHR11746">
    <property type="entry name" value="O-METHYLTRANSFERASE"/>
    <property type="match status" value="1"/>
</dbReference>
<evidence type="ECO:0000256" key="3">
    <source>
        <dbReference type="ARBA" id="ARBA00022691"/>
    </source>
</evidence>
<reference evidence="5" key="1">
    <citation type="submission" date="2020-05" db="EMBL/GenBank/DDBJ databases">
        <title>WGS assembly of Panicum virgatum.</title>
        <authorList>
            <person name="Lovell J.T."/>
            <person name="Jenkins J."/>
            <person name="Shu S."/>
            <person name="Juenger T.E."/>
            <person name="Schmutz J."/>
        </authorList>
    </citation>
    <scope>NUCLEOTIDE SEQUENCE</scope>
    <source>
        <strain evidence="5">AP13</strain>
    </source>
</reference>
<evidence type="ECO:0000259" key="4">
    <source>
        <dbReference type="Pfam" id="PF00891"/>
    </source>
</evidence>
<dbReference type="InterPro" id="IPR029063">
    <property type="entry name" value="SAM-dependent_MTases_sf"/>
</dbReference>
<keyword evidence="1" id="KW-0489">Methyltransferase</keyword>
<dbReference type="GO" id="GO:0032259">
    <property type="term" value="P:methylation"/>
    <property type="evidence" value="ECO:0007669"/>
    <property type="project" value="UniProtKB-KW"/>
</dbReference>
<keyword evidence="6" id="KW-1185">Reference proteome</keyword>
<keyword evidence="3" id="KW-0949">S-adenosyl-L-methionine</keyword>
<gene>
    <name evidence="5" type="ORF">PVAP13_7KG029600</name>
</gene>
<proteinExistence type="predicted"/>
<comment type="caution">
    <text evidence="5">The sequence shown here is derived from an EMBL/GenBank/DDBJ whole genome shotgun (WGS) entry which is preliminary data.</text>
</comment>
<dbReference type="SUPFAM" id="SSF53335">
    <property type="entry name" value="S-adenosyl-L-methionine-dependent methyltransferases"/>
    <property type="match status" value="1"/>
</dbReference>
<evidence type="ECO:0000313" key="6">
    <source>
        <dbReference type="Proteomes" id="UP000823388"/>
    </source>
</evidence>
<dbReference type="EMBL" id="CM029049">
    <property type="protein sequence ID" value="KAG2570916.1"/>
    <property type="molecule type" value="Genomic_DNA"/>
</dbReference>
<sequence length="199" mass="22417">MGTNTRLNRLFNKAMAQQTMMVISKLLERFKGFDGISVLVDVGGGTGATLEMITSRYKHIRGINFDLPHALSEAPAIPGVQHVPGNMFEEVPYGDAIFLKSILHLQNDDDCIKILRNCHRALPKHGKVIAMEIVLPAIPEATPMVQNPFRFDVIMLNNFRGGKERTEQEFAKLARNSGFDAEFRSTYIFANYWALEFSK</sequence>
<evidence type="ECO:0000256" key="2">
    <source>
        <dbReference type="ARBA" id="ARBA00022679"/>
    </source>
</evidence>
<dbReference type="CDD" id="cd02440">
    <property type="entry name" value="AdoMet_MTases"/>
    <property type="match status" value="1"/>
</dbReference>
<protein>
    <recommendedName>
        <fullName evidence="4">O-methyltransferase C-terminal domain-containing protein</fullName>
    </recommendedName>
</protein>